<feature type="region of interest" description="Disordered" evidence="1">
    <location>
        <begin position="1"/>
        <end position="25"/>
    </location>
</feature>
<gene>
    <name evidence="3" type="ordered locus">CND06355</name>
</gene>
<organism evidence="3 4">
    <name type="scientific">Cryptococcus deneoformans (strain JEC21 / ATCC MYA-565)</name>
    <name type="common">Cryptococcus neoformans var. neoformans serotype D</name>
    <dbReference type="NCBI Taxonomy" id="214684"/>
    <lineage>
        <taxon>Eukaryota</taxon>
        <taxon>Fungi</taxon>
        <taxon>Dikarya</taxon>
        <taxon>Basidiomycota</taxon>
        <taxon>Agaricomycotina</taxon>
        <taxon>Tremellomycetes</taxon>
        <taxon>Tremellales</taxon>
        <taxon>Cryptococcaceae</taxon>
        <taxon>Cryptococcus</taxon>
        <taxon>Cryptococcus neoformans species complex</taxon>
    </lineage>
</organism>
<dbReference type="GeneID" id="36392848"/>
<evidence type="ECO:0000256" key="2">
    <source>
        <dbReference type="SAM" id="Phobius"/>
    </source>
</evidence>
<proteinExistence type="predicted"/>
<dbReference type="AlphaFoldDB" id="A0A0S2LIK1"/>
<accession>A0A0S2LIK1</accession>
<dbReference type="KEGG" id="cne:CND06355"/>
<dbReference type="Proteomes" id="UP000002149">
    <property type="component" value="Chromosome 4"/>
</dbReference>
<dbReference type="PaxDb" id="214684-A0A0S2LIK1"/>
<evidence type="ECO:0000256" key="1">
    <source>
        <dbReference type="SAM" id="MobiDB-lite"/>
    </source>
</evidence>
<dbReference type="EMBL" id="AE017344">
    <property type="protein sequence ID" value="ALO60546.1"/>
    <property type="molecule type" value="Genomic_DNA"/>
</dbReference>
<reference evidence="3 4" key="1">
    <citation type="journal article" date="2005" name="Science">
        <title>The genome of the basidiomycetous yeast and human pathogen Cryptococcus neoformans.</title>
        <authorList>
            <person name="Loftus B.J."/>
            <person name="Fung E."/>
            <person name="Roncaglia P."/>
            <person name="Rowley D."/>
            <person name="Amedeo P."/>
            <person name="Bruno D."/>
            <person name="Vamathevan J."/>
            <person name="Miranda M."/>
            <person name="Anderson I.J."/>
            <person name="Fraser J.A."/>
            <person name="Allen J.E."/>
            <person name="Bosdet I.E."/>
            <person name="Brent M.R."/>
            <person name="Chiu R."/>
            <person name="Doering T.L."/>
            <person name="Donlin M.J."/>
            <person name="D'Souza C.A."/>
            <person name="Fox D.S."/>
            <person name="Grinberg V."/>
            <person name="Fu J."/>
            <person name="Fukushima M."/>
            <person name="Haas B.J."/>
            <person name="Huang J.C."/>
            <person name="Janbon G."/>
            <person name="Jones S.J."/>
            <person name="Koo H.L."/>
            <person name="Krzywinski M.I."/>
            <person name="Kwon-Chung J.K."/>
            <person name="Lengeler K.B."/>
            <person name="Maiti R."/>
            <person name="Marra M.A."/>
            <person name="Marra R.E."/>
            <person name="Mathewson C.A."/>
            <person name="Mitchell T.G."/>
            <person name="Pertea M."/>
            <person name="Riggs F.R."/>
            <person name="Salzberg S.L."/>
            <person name="Schein J.E."/>
            <person name="Shvartsbeyn A."/>
            <person name="Shin H."/>
            <person name="Shumway M."/>
            <person name="Specht C.A."/>
            <person name="Suh B.B."/>
            <person name="Tenney A."/>
            <person name="Utterback T.R."/>
            <person name="Wickes B.L."/>
            <person name="Wortman J.R."/>
            <person name="Wye N.H."/>
            <person name="Kronstad J.W."/>
            <person name="Lodge J.K."/>
            <person name="Heitman J."/>
            <person name="Davis R.W."/>
            <person name="Fraser C.M."/>
            <person name="Hyman R.W."/>
        </authorList>
    </citation>
    <scope>NUCLEOTIDE SEQUENCE [LARGE SCALE GENOMIC DNA]</scope>
    <source>
        <strain evidence="4">JEC21 / ATCC MYA-565</strain>
    </source>
</reference>
<dbReference type="InParanoid" id="A0A0S2LIK1"/>
<keyword evidence="2" id="KW-0812">Transmembrane</keyword>
<evidence type="ECO:0000313" key="3">
    <source>
        <dbReference type="EMBL" id="ALO60546.1"/>
    </source>
</evidence>
<keyword evidence="4" id="KW-1185">Reference proteome</keyword>
<feature type="transmembrane region" description="Helical" evidence="2">
    <location>
        <begin position="44"/>
        <end position="67"/>
    </location>
</feature>
<protein>
    <submittedName>
        <fullName evidence="3">Uncharacterized protein</fullName>
    </submittedName>
</protein>
<keyword evidence="2" id="KW-1133">Transmembrane helix</keyword>
<dbReference type="VEuPathDB" id="FungiDB:CND06355"/>
<sequence>MCPNNEVQPPIMAGPSEPRGQSKSSFLGEEAAQTTLAISTTKHLVYLLVLDLFFFLFSFSSPLAWHLAIPKPLNVSLVVSLVSTVWSFFRWEEVFGDLAYDAVTKGSRSQQWSPLGRTFGGSRAKDARMRRAVRRVSQLFVGGIGVIQFWWLLMLGMEHAVIGRMLGMV</sequence>
<name>A0A0S2LIK1_CRYD1</name>
<dbReference type="RefSeq" id="XP_024514357.1">
    <property type="nucleotide sequence ID" value="XM_024658505.1"/>
</dbReference>
<evidence type="ECO:0000313" key="4">
    <source>
        <dbReference type="Proteomes" id="UP000002149"/>
    </source>
</evidence>
<keyword evidence="2" id="KW-0472">Membrane</keyword>
<feature type="transmembrane region" description="Helical" evidence="2">
    <location>
        <begin position="139"/>
        <end position="162"/>
    </location>
</feature>